<name>A0A562V250_9ACTN</name>
<keyword evidence="1" id="KW-0175">Coiled coil</keyword>
<dbReference type="GO" id="GO:0003677">
    <property type="term" value="F:DNA binding"/>
    <property type="evidence" value="ECO:0007669"/>
    <property type="project" value="UniProtKB-KW"/>
</dbReference>
<gene>
    <name evidence="2" type="ORF">LX16_2684</name>
</gene>
<dbReference type="InterPro" id="IPR004401">
    <property type="entry name" value="YbaB/EbfC"/>
</dbReference>
<organism evidence="2 3">
    <name type="scientific">Stackebrandtia albiflava</name>
    <dbReference type="NCBI Taxonomy" id="406432"/>
    <lineage>
        <taxon>Bacteria</taxon>
        <taxon>Bacillati</taxon>
        <taxon>Actinomycetota</taxon>
        <taxon>Actinomycetes</taxon>
        <taxon>Glycomycetales</taxon>
        <taxon>Glycomycetaceae</taxon>
        <taxon>Stackebrandtia</taxon>
    </lineage>
</organism>
<reference evidence="2 3" key="1">
    <citation type="journal article" date="2013" name="Stand. Genomic Sci.">
        <title>Genomic Encyclopedia of Type Strains, Phase I: The one thousand microbial genomes (KMG-I) project.</title>
        <authorList>
            <person name="Kyrpides N.C."/>
            <person name="Woyke T."/>
            <person name="Eisen J.A."/>
            <person name="Garrity G."/>
            <person name="Lilburn T.G."/>
            <person name="Beck B.J."/>
            <person name="Whitman W.B."/>
            <person name="Hugenholtz P."/>
            <person name="Klenk H.P."/>
        </authorList>
    </citation>
    <scope>NUCLEOTIDE SEQUENCE [LARGE SCALE GENOMIC DNA]</scope>
    <source>
        <strain evidence="2 3">DSM 45044</strain>
    </source>
</reference>
<feature type="coiled-coil region" evidence="1">
    <location>
        <begin position="6"/>
        <end position="33"/>
    </location>
</feature>
<dbReference type="RefSeq" id="WP_147138662.1">
    <property type="nucleotide sequence ID" value="NZ_BAABIJ010000002.1"/>
</dbReference>
<comment type="caution">
    <text evidence="2">The sequence shown here is derived from an EMBL/GenBank/DDBJ whole genome shotgun (WGS) entry which is preliminary data.</text>
</comment>
<dbReference type="EMBL" id="VLLL01000006">
    <property type="protein sequence ID" value="TWJ11941.1"/>
    <property type="molecule type" value="Genomic_DNA"/>
</dbReference>
<dbReference type="OrthoDB" id="3829223at2"/>
<dbReference type="Proteomes" id="UP000321617">
    <property type="component" value="Unassembled WGS sequence"/>
</dbReference>
<proteinExistence type="predicted"/>
<accession>A0A562V250</accession>
<dbReference type="InterPro" id="IPR036894">
    <property type="entry name" value="YbaB-like_sf"/>
</dbReference>
<dbReference type="Gene3D" id="3.30.1310.10">
    <property type="entry name" value="Nucleoid-associated protein YbaB-like domain"/>
    <property type="match status" value="1"/>
</dbReference>
<protein>
    <submittedName>
        <fullName evidence="2">YbaB/EbfC DNA-binding family protein</fullName>
    </submittedName>
</protein>
<evidence type="ECO:0000313" key="2">
    <source>
        <dbReference type="EMBL" id="TWJ11941.1"/>
    </source>
</evidence>
<dbReference type="SUPFAM" id="SSF82607">
    <property type="entry name" value="YbaB-like"/>
    <property type="match status" value="1"/>
</dbReference>
<keyword evidence="2" id="KW-0238">DNA-binding</keyword>
<sequence length="125" mass="14038">MSQDPLADVEAMLMEARKRAEAQDDANRRFDEELAELRVVGENDTGTVKVEVDVNGALRRMFIHDRAMKQSGDKLRDEIMRGVVAAQQHIAVKVEEITVREFGAGSATAQHFTAFYADRFGKAKR</sequence>
<evidence type="ECO:0000256" key="1">
    <source>
        <dbReference type="SAM" id="Coils"/>
    </source>
</evidence>
<dbReference type="Pfam" id="PF02575">
    <property type="entry name" value="YbaB_DNA_bd"/>
    <property type="match status" value="1"/>
</dbReference>
<keyword evidence="3" id="KW-1185">Reference proteome</keyword>
<evidence type="ECO:0000313" key="3">
    <source>
        <dbReference type="Proteomes" id="UP000321617"/>
    </source>
</evidence>
<dbReference type="AlphaFoldDB" id="A0A562V250"/>